<dbReference type="OrthoDB" id="7870971at2"/>
<dbReference type="GeneID" id="62641627"/>
<keyword evidence="1" id="KW-0067">ATP-binding</keyword>
<sequence length="200" mass="21360">MTSLALYLEDFGTPISGQTAAVISVEMLETERLESFDKGYRAGWDDAIKAKSDEGAQFADGVAQSLQDLSFTYHEVHAQILSNLGPLFEEILQKLLPLLARETLGAHVADQLASMARDMGTVQIEIAVAPGTAEQVSQLVNGAGARLPIAVVEDADVPEGRADMRLGAKEVSIDLSDVIVQISEAVRAALQGQTEMRAHG</sequence>
<name>A0A9Q2P611_9RHOB</name>
<comment type="caution">
    <text evidence="1">The sequence shown here is derived from an EMBL/GenBank/DDBJ whole genome shotgun (WGS) entry which is preliminary data.</text>
</comment>
<keyword evidence="4" id="KW-1185">Reference proteome</keyword>
<evidence type="ECO:0000313" key="2">
    <source>
        <dbReference type="EMBL" id="MBM2418567.1"/>
    </source>
</evidence>
<organism evidence="1 3">
    <name type="scientific">Marivita cryptomonadis</name>
    <dbReference type="NCBI Taxonomy" id="505252"/>
    <lineage>
        <taxon>Bacteria</taxon>
        <taxon>Pseudomonadati</taxon>
        <taxon>Pseudomonadota</taxon>
        <taxon>Alphaproteobacteria</taxon>
        <taxon>Rhodobacterales</taxon>
        <taxon>Roseobacteraceae</taxon>
        <taxon>Marivita</taxon>
    </lineage>
</organism>
<evidence type="ECO:0000313" key="4">
    <source>
        <dbReference type="Proteomes" id="UP000809440"/>
    </source>
</evidence>
<dbReference type="RefSeq" id="WP_085630413.1">
    <property type="nucleotide sequence ID" value="NZ_JAFBWU010000011.1"/>
</dbReference>
<dbReference type="AlphaFoldDB" id="A0A9Q2P611"/>
<reference evidence="1 4" key="1">
    <citation type="submission" date="2021-01" db="EMBL/GenBank/DDBJ databases">
        <title>Diatom-associated Roseobacters Show Island Model of Population Structure.</title>
        <authorList>
            <person name="Qu L."/>
            <person name="Feng X."/>
            <person name="Chen Y."/>
            <person name="Li L."/>
            <person name="Wang X."/>
            <person name="Hu Z."/>
            <person name="Wang H."/>
            <person name="Luo H."/>
        </authorList>
    </citation>
    <scope>NUCLEOTIDE SEQUENCE</scope>
    <source>
        <strain evidence="2 4">CC28-63</strain>
        <strain evidence="1">CC28-69</strain>
    </source>
</reference>
<evidence type="ECO:0000313" key="1">
    <source>
        <dbReference type="EMBL" id="MBM2413873.1"/>
    </source>
</evidence>
<accession>A0A9Q2P611</accession>
<proteinExistence type="predicted"/>
<protein>
    <submittedName>
        <fullName evidence="1">ABC transporter ATP-binding protein</fullName>
    </submittedName>
</protein>
<keyword evidence="1" id="KW-0547">Nucleotide-binding</keyword>
<dbReference type="EMBL" id="JAFBXF010000011">
    <property type="protein sequence ID" value="MBM2418567.1"/>
    <property type="molecule type" value="Genomic_DNA"/>
</dbReference>
<evidence type="ECO:0000313" key="3">
    <source>
        <dbReference type="Proteomes" id="UP000755667"/>
    </source>
</evidence>
<dbReference type="Proteomes" id="UP000755667">
    <property type="component" value="Unassembled WGS sequence"/>
</dbReference>
<dbReference type="GO" id="GO:0005524">
    <property type="term" value="F:ATP binding"/>
    <property type="evidence" value="ECO:0007669"/>
    <property type="project" value="UniProtKB-KW"/>
</dbReference>
<dbReference type="Proteomes" id="UP000809440">
    <property type="component" value="Unassembled WGS sequence"/>
</dbReference>
<gene>
    <name evidence="1" type="ORF">JQX41_16260</name>
    <name evidence="2" type="ORF">JQX48_16400</name>
</gene>
<dbReference type="EMBL" id="JAFBXE010000011">
    <property type="protein sequence ID" value="MBM2413873.1"/>
    <property type="molecule type" value="Genomic_DNA"/>
</dbReference>